<keyword evidence="1" id="KW-1133">Transmembrane helix</keyword>
<evidence type="ECO:0000313" key="3">
    <source>
        <dbReference type="Proteomes" id="UP000197679"/>
    </source>
</evidence>
<dbReference type="RefSeq" id="WP_088820206.1">
    <property type="nucleotide sequence ID" value="NZ_CP019964.1"/>
</dbReference>
<feature type="transmembrane region" description="Helical" evidence="1">
    <location>
        <begin position="5"/>
        <end position="21"/>
    </location>
</feature>
<dbReference type="GeneID" id="33314192"/>
<accession>A0A218NN95</accession>
<feature type="transmembrane region" description="Helical" evidence="1">
    <location>
        <begin position="64"/>
        <end position="84"/>
    </location>
</feature>
<dbReference type="OrthoDB" id="385733at2157"/>
<evidence type="ECO:0000256" key="1">
    <source>
        <dbReference type="SAM" id="Phobius"/>
    </source>
</evidence>
<organism evidence="2 3">
    <name type="scientific">Candidatus Mancarchaeum acidiphilum</name>
    <dbReference type="NCBI Taxonomy" id="1920749"/>
    <lineage>
        <taxon>Archaea</taxon>
        <taxon>Candidatus Micrarchaeota</taxon>
        <taxon>Candidatus Mancarchaeum</taxon>
    </lineage>
</organism>
<evidence type="ECO:0000313" key="2">
    <source>
        <dbReference type="EMBL" id="ASI13941.1"/>
    </source>
</evidence>
<gene>
    <name evidence="2" type="ORF">Mia14_0638</name>
</gene>
<sequence length="309" mass="35892">MSIVIVICVFIALFYTFYYIIDISRSIGIYEGILTISEHYNITLSQSLKLGLSTLPTLGIALDIVYIMIPISVMMFAIAILWMFSRLYSKWSVSAIIILSAIYVMLVHLLESNFNFNGFAESFMVPYIINLLILALSVYSLIAILYGSDSDFEIEINPLTPYSNMAIISNKLMRHLKGDLRILDSHFDNTSFDNLSRLILRNMNKYTSIYILTYLEENSRGFGRGYTDFKNELQNKNIKFELRIMGREDFSRQHERIMMDSNTAYKIPPINIINRKSEHIVSLNHDEAFRRFNEIWNRSKSYENFSKGS</sequence>
<proteinExistence type="predicted"/>
<keyword evidence="1" id="KW-0812">Transmembrane</keyword>
<keyword evidence="3" id="KW-1185">Reference proteome</keyword>
<dbReference type="EMBL" id="CP019964">
    <property type="protein sequence ID" value="ASI13941.1"/>
    <property type="molecule type" value="Genomic_DNA"/>
</dbReference>
<keyword evidence="1" id="KW-0472">Membrane</keyword>
<protein>
    <submittedName>
        <fullName evidence="2">Multipass membrane protein</fullName>
    </submittedName>
</protein>
<reference evidence="2 3" key="1">
    <citation type="journal article" date="2017" name="Nat. Commun.">
        <title>'ARMAN' archaea depend on association with euryarchaeal host in culture and in situ.</title>
        <authorList>
            <person name="Golyshina O."/>
            <person name="Toshchakov S."/>
            <person name="Makarova K."/>
            <person name="Gavrilov S."/>
            <person name="Korzhenkov A."/>
            <person name="La Cono V."/>
            <person name="Arcadi E."/>
            <person name="Nechitaylo T."/>
            <person name="Ferrer M."/>
            <person name="Kublanov I."/>
            <person name="Wolf Y."/>
            <person name="Yakimov M."/>
            <person name="Golyshin P."/>
            <person name="Slesarev A."/>
            <person name="Kozyavkin S."/>
        </authorList>
    </citation>
    <scope>NUCLEOTIDE SEQUENCE [LARGE SCALE GENOMIC DNA]</scope>
    <source>
        <strain evidence="2 3">Mia14</strain>
    </source>
</reference>
<feature type="transmembrane region" description="Helical" evidence="1">
    <location>
        <begin position="91"/>
        <end position="110"/>
    </location>
</feature>
<feature type="transmembrane region" description="Helical" evidence="1">
    <location>
        <begin position="122"/>
        <end position="146"/>
    </location>
</feature>
<dbReference type="Proteomes" id="UP000197679">
    <property type="component" value="Chromosome"/>
</dbReference>
<name>A0A218NN95_9ARCH</name>
<dbReference type="KEGG" id="marh:Mia14_0638"/>
<dbReference type="AlphaFoldDB" id="A0A218NN95"/>